<dbReference type="EMBL" id="KQ947412">
    <property type="protein sequence ID" value="KUJ19023.1"/>
    <property type="molecule type" value="Genomic_DNA"/>
</dbReference>
<organism evidence="1 2">
    <name type="scientific">Mollisia scopiformis</name>
    <name type="common">Conifer needle endophyte fungus</name>
    <name type="synonym">Phialocephala scopiformis</name>
    <dbReference type="NCBI Taxonomy" id="149040"/>
    <lineage>
        <taxon>Eukaryota</taxon>
        <taxon>Fungi</taxon>
        <taxon>Dikarya</taxon>
        <taxon>Ascomycota</taxon>
        <taxon>Pezizomycotina</taxon>
        <taxon>Leotiomycetes</taxon>
        <taxon>Helotiales</taxon>
        <taxon>Mollisiaceae</taxon>
        <taxon>Mollisia</taxon>
    </lineage>
</organism>
<name>A0A194XFS8_MOLSC</name>
<dbReference type="RefSeq" id="XP_018073378.1">
    <property type="nucleotide sequence ID" value="XM_018208072.1"/>
</dbReference>
<evidence type="ECO:0000313" key="1">
    <source>
        <dbReference type="EMBL" id="KUJ19023.1"/>
    </source>
</evidence>
<proteinExistence type="predicted"/>
<dbReference type="OrthoDB" id="3561747at2759"/>
<dbReference type="GeneID" id="28817798"/>
<accession>A0A194XFS8</accession>
<dbReference type="InParanoid" id="A0A194XFS8"/>
<protein>
    <submittedName>
        <fullName evidence="1">Uncharacterized protein</fullName>
    </submittedName>
</protein>
<evidence type="ECO:0000313" key="2">
    <source>
        <dbReference type="Proteomes" id="UP000070700"/>
    </source>
</evidence>
<sequence>MTGLESWATATSAYSSGDSFSYTAAANSDMSIDISLVNGPETFDDATCAGAPTVSGTDGGFLGCVAQAVAWMTYAVYADGGPVDTTPVRRSSFSSDPQFQYHAEWQPAGNCTTSHCMLMNGSPEGVWVPAGNGTYNGTFHDFHFTRTTNNIVGHRVWPGGFQSASAATDMSMVKPRSGTLAGRQYRWRGQLVGWGASSRVDWYHRSDPAAYMNWYDYDRKGALDVSNTIAAAVEDTVAQTHYPELCVGLAYEGSVVDTGLWNIVANGTTATNDISLAQAETDLTGCSGSSAVIVCYANATAIDTSLATADDESSTAPTITKRMLQFFNLFGRTATSGSEETYEVTDVVYNTGTLQFVAPTYPNGGNGYYLNQENGHDSAYALLNPGNCLDGTLTDDADTTSANQVTVVTEHVLERVTGRNFLEYVQRPVMDLADGNGDRTSTLTAVPFTTLANWADLPYAQWVNNNLPTGFPTANLPTVGSAFTDFADAFGSTANPDVLTNLEESLNGYKARVYSTTIDPSADDTFDPLTETPTIANTQSALTLLRLGFGVFNYINDDYVSSLASDSYSDMLTTWQTFDELYTLANPSTPSNMAGLWAEFMDRLATRMVNVHRTYMNDRLDQLAAPWIDIQAAPASTSQQQIDATNALNLISQMRAQITTIVHYDTSGFSGAGSKA</sequence>
<gene>
    <name evidence="1" type="ORF">LY89DRAFT_510910</name>
</gene>
<dbReference type="KEGG" id="psco:LY89DRAFT_510910"/>
<reference evidence="1 2" key="1">
    <citation type="submission" date="2015-10" db="EMBL/GenBank/DDBJ databases">
        <title>Full genome of DAOMC 229536 Phialocephala scopiformis, a fungal endophyte of spruce producing the potent anti-insectan compound rugulosin.</title>
        <authorList>
            <consortium name="DOE Joint Genome Institute"/>
            <person name="Walker A.K."/>
            <person name="Frasz S.L."/>
            <person name="Seifert K.A."/>
            <person name="Miller J.D."/>
            <person name="Mondo S.J."/>
            <person name="Labutti K."/>
            <person name="Lipzen A."/>
            <person name="Dockter R."/>
            <person name="Kennedy M."/>
            <person name="Grigoriev I.V."/>
            <person name="Spatafora J.W."/>
        </authorList>
    </citation>
    <scope>NUCLEOTIDE SEQUENCE [LARGE SCALE GENOMIC DNA]</scope>
    <source>
        <strain evidence="1 2">CBS 120377</strain>
    </source>
</reference>
<dbReference type="AlphaFoldDB" id="A0A194XFS8"/>
<dbReference type="Proteomes" id="UP000070700">
    <property type="component" value="Unassembled WGS sequence"/>
</dbReference>
<keyword evidence="2" id="KW-1185">Reference proteome</keyword>